<evidence type="ECO:0000259" key="2">
    <source>
        <dbReference type="Pfam" id="PF01035"/>
    </source>
</evidence>
<sequence length="156" mass="17531">MILWHYELNTPMGPMRATFDGRGRLLELVLEGFDPRKTSPLPPKEQREAKRFLDRQIDAYLAGTLRTFTVPLDPQGRPSHLRIWDTVRTIPYGQTRQPSDFAAWLGLDEEVVVMACASNPIALLIPAHRVILPGEGPLPKALRDLESGLGWRKPGA</sequence>
<dbReference type="SUPFAM" id="SSF46767">
    <property type="entry name" value="Methylated DNA-protein cysteine methyltransferase, C-terminal domain"/>
    <property type="match status" value="1"/>
</dbReference>
<gene>
    <name evidence="3" type="ORF">IPN91_03440</name>
</gene>
<dbReference type="GO" id="GO:0006281">
    <property type="term" value="P:DNA repair"/>
    <property type="evidence" value="ECO:0007669"/>
    <property type="project" value="InterPro"/>
</dbReference>
<accession>A0A936K4Z1</accession>
<evidence type="ECO:0000313" key="3">
    <source>
        <dbReference type="EMBL" id="MBK8571698.1"/>
    </source>
</evidence>
<dbReference type="PANTHER" id="PTHR10815:SF13">
    <property type="entry name" value="METHYLATED-DNA--PROTEIN-CYSTEINE METHYLTRANSFERASE"/>
    <property type="match status" value="1"/>
</dbReference>
<dbReference type="Proteomes" id="UP000709959">
    <property type="component" value="Unassembled WGS sequence"/>
</dbReference>
<dbReference type="AlphaFoldDB" id="A0A936K4Z1"/>
<dbReference type="InterPro" id="IPR036217">
    <property type="entry name" value="MethylDNA_cys_MeTrfase_DNAb"/>
</dbReference>
<protein>
    <submittedName>
        <fullName evidence="3">Methylated-DNA--[protein]-cysteine S-methyltransferase</fullName>
    </submittedName>
</protein>
<dbReference type="Gene3D" id="3.30.160.70">
    <property type="entry name" value="Methylated DNA-protein cysteine methyltransferase domain"/>
    <property type="match status" value="1"/>
</dbReference>
<evidence type="ECO:0000313" key="4">
    <source>
        <dbReference type="Proteomes" id="UP000709959"/>
    </source>
</evidence>
<organism evidence="3 4">
    <name type="scientific">Candidatus Geothrix odensensis</name>
    <dbReference type="NCBI Taxonomy" id="2954440"/>
    <lineage>
        <taxon>Bacteria</taxon>
        <taxon>Pseudomonadati</taxon>
        <taxon>Acidobacteriota</taxon>
        <taxon>Holophagae</taxon>
        <taxon>Holophagales</taxon>
        <taxon>Holophagaceae</taxon>
        <taxon>Geothrix</taxon>
    </lineage>
</organism>
<dbReference type="Gene3D" id="1.10.10.10">
    <property type="entry name" value="Winged helix-like DNA-binding domain superfamily/Winged helix DNA-binding domain"/>
    <property type="match status" value="1"/>
</dbReference>
<dbReference type="InterPro" id="IPR014048">
    <property type="entry name" value="MethylDNA_cys_MeTrfase_DNA-bd"/>
</dbReference>
<dbReference type="PANTHER" id="PTHR10815">
    <property type="entry name" value="METHYLATED-DNA--PROTEIN-CYSTEINE METHYLTRANSFERASE"/>
    <property type="match status" value="1"/>
</dbReference>
<dbReference type="InterPro" id="IPR036631">
    <property type="entry name" value="MGMT_N_sf"/>
</dbReference>
<dbReference type="Pfam" id="PF01035">
    <property type="entry name" value="DNA_binding_1"/>
    <property type="match status" value="1"/>
</dbReference>
<dbReference type="CDD" id="cd06445">
    <property type="entry name" value="ATase"/>
    <property type="match status" value="1"/>
</dbReference>
<dbReference type="EMBL" id="JADKCH010000001">
    <property type="protein sequence ID" value="MBK8571698.1"/>
    <property type="molecule type" value="Genomic_DNA"/>
</dbReference>
<dbReference type="InterPro" id="IPR036388">
    <property type="entry name" value="WH-like_DNA-bd_sf"/>
</dbReference>
<evidence type="ECO:0000256" key="1">
    <source>
        <dbReference type="ARBA" id="ARBA00022763"/>
    </source>
</evidence>
<name>A0A936K4Z1_9BACT</name>
<proteinExistence type="predicted"/>
<dbReference type="GO" id="GO:0003908">
    <property type="term" value="F:methylated-DNA-[protein]-cysteine S-methyltransferase activity"/>
    <property type="evidence" value="ECO:0007669"/>
    <property type="project" value="InterPro"/>
</dbReference>
<reference evidence="3 4" key="1">
    <citation type="submission" date="2020-10" db="EMBL/GenBank/DDBJ databases">
        <title>Connecting structure to function with the recovery of over 1000 high-quality activated sludge metagenome-assembled genomes encoding full-length rRNA genes using long-read sequencing.</title>
        <authorList>
            <person name="Singleton C.M."/>
            <person name="Petriglieri F."/>
            <person name="Kristensen J.M."/>
            <person name="Kirkegaard R.H."/>
            <person name="Michaelsen T.Y."/>
            <person name="Andersen M.H."/>
            <person name="Karst S.M."/>
            <person name="Dueholm M.S."/>
            <person name="Nielsen P.H."/>
            <person name="Albertsen M."/>
        </authorList>
    </citation>
    <scope>NUCLEOTIDE SEQUENCE [LARGE SCALE GENOMIC DNA]</scope>
    <source>
        <strain evidence="3">OdNE_18-Q3-R46-58_MAXAC.008</strain>
    </source>
</reference>
<comment type="caution">
    <text evidence="3">The sequence shown here is derived from an EMBL/GenBank/DDBJ whole genome shotgun (WGS) entry which is preliminary data.</text>
</comment>
<feature type="domain" description="Methylated-DNA-[protein]-cysteine S-methyltransferase DNA binding" evidence="2">
    <location>
        <begin position="80"/>
        <end position="131"/>
    </location>
</feature>
<keyword evidence="1" id="KW-0227">DNA damage</keyword>
<dbReference type="SUPFAM" id="SSF53155">
    <property type="entry name" value="Methylated DNA-protein cysteine methyltransferase domain"/>
    <property type="match status" value="1"/>
</dbReference>